<evidence type="ECO:0008006" key="6">
    <source>
        <dbReference type="Google" id="ProtNLM"/>
    </source>
</evidence>
<organism evidence="4 5">
    <name type="scientific">Mucor flavus</name>
    <dbReference type="NCBI Taxonomy" id="439312"/>
    <lineage>
        <taxon>Eukaryota</taxon>
        <taxon>Fungi</taxon>
        <taxon>Fungi incertae sedis</taxon>
        <taxon>Mucoromycota</taxon>
        <taxon>Mucoromycotina</taxon>
        <taxon>Mucoromycetes</taxon>
        <taxon>Mucorales</taxon>
        <taxon>Mucorineae</taxon>
        <taxon>Mucoraceae</taxon>
        <taxon>Mucor</taxon>
    </lineage>
</organism>
<evidence type="ECO:0000256" key="1">
    <source>
        <dbReference type="ARBA" id="ARBA00009947"/>
    </source>
</evidence>
<evidence type="ECO:0000256" key="2">
    <source>
        <dbReference type="RuleBase" id="RU003876"/>
    </source>
</evidence>
<gene>
    <name evidence="4" type="ORF">MFLAVUS_006881</name>
</gene>
<feature type="region of interest" description="Disordered" evidence="3">
    <location>
        <begin position="182"/>
        <end position="222"/>
    </location>
</feature>
<keyword evidence="5" id="KW-1185">Reference proteome</keyword>
<feature type="compositionally biased region" description="Acidic residues" evidence="3">
    <location>
        <begin position="189"/>
        <end position="213"/>
    </location>
</feature>
<dbReference type="Pfam" id="PF00956">
    <property type="entry name" value="NAP"/>
    <property type="match status" value="1"/>
</dbReference>
<evidence type="ECO:0000256" key="3">
    <source>
        <dbReference type="SAM" id="MobiDB-lite"/>
    </source>
</evidence>
<protein>
    <recommendedName>
        <fullName evidence="6">Nucleosome assembly protein</fullName>
    </recommendedName>
</protein>
<proteinExistence type="inferred from homology"/>
<evidence type="ECO:0000313" key="4">
    <source>
        <dbReference type="EMBL" id="GAA5813403.1"/>
    </source>
</evidence>
<comment type="similarity">
    <text evidence="1 2">Belongs to the nucleosome assembly protein (NAP) family.</text>
</comment>
<accession>A0ABP9Z2T5</accession>
<name>A0ABP9Z2T5_9FUNG</name>
<dbReference type="InterPro" id="IPR037231">
    <property type="entry name" value="NAP-like_sf"/>
</dbReference>
<dbReference type="SUPFAM" id="SSF143113">
    <property type="entry name" value="NAP-like"/>
    <property type="match status" value="1"/>
</dbReference>
<dbReference type="PANTHER" id="PTHR11875">
    <property type="entry name" value="TESTIS-SPECIFIC Y-ENCODED PROTEIN"/>
    <property type="match status" value="1"/>
</dbReference>
<dbReference type="Gene3D" id="3.30.1120.90">
    <property type="entry name" value="Nucleosome assembly protein"/>
    <property type="match status" value="1"/>
</dbReference>
<dbReference type="InterPro" id="IPR002164">
    <property type="entry name" value="NAP_family"/>
</dbReference>
<evidence type="ECO:0000313" key="5">
    <source>
        <dbReference type="Proteomes" id="UP001473302"/>
    </source>
</evidence>
<dbReference type="EMBL" id="BAABUK010000016">
    <property type="protein sequence ID" value="GAA5813403.1"/>
    <property type="molecule type" value="Genomic_DNA"/>
</dbReference>
<comment type="caution">
    <text evidence="4">The sequence shown here is derived from an EMBL/GenBank/DDBJ whole genome shotgun (WGS) entry which is preliminary data.</text>
</comment>
<sequence>MSVEDIINDQFMVLDEETMKVAEEVSAYQRKLMAPIWYKRREIVKKIPGFWSQTLGNSPLFSIDPSENDMEALEHLTDLHVEYDDKRPSYRKVTACTHILITFKKNGVFKNETLTKEFSVDPESDGEVISKTTIEYNNNKAPNNKRKADQDEDDFAVSFIEWFGDDDVRVGDMISEDIFPNAVDYFQGPEEDDDLDEDDIELGSDEDSDDEEEVPKAKKSRK</sequence>
<reference evidence="4 5" key="1">
    <citation type="submission" date="2024-04" db="EMBL/GenBank/DDBJ databases">
        <title>genome sequences of Mucor flavus KT1a and Helicostylum pulchrum KT1b strains isolated from the surface of a dry-aged beef.</title>
        <authorList>
            <person name="Toyotome T."/>
            <person name="Hosono M."/>
            <person name="Torimaru M."/>
            <person name="Fukuda K."/>
            <person name="Mikami N."/>
        </authorList>
    </citation>
    <scope>NUCLEOTIDE SEQUENCE [LARGE SCALE GENOMIC DNA]</scope>
    <source>
        <strain evidence="4 5">KT1a</strain>
    </source>
</reference>
<dbReference type="Proteomes" id="UP001473302">
    <property type="component" value="Unassembled WGS sequence"/>
</dbReference>